<evidence type="ECO:0000313" key="1">
    <source>
        <dbReference type="EMBL" id="OEH80560.1"/>
    </source>
</evidence>
<dbReference type="Proteomes" id="UP000095192">
    <property type="component" value="Unassembled WGS sequence"/>
</dbReference>
<comment type="caution">
    <text evidence="1">The sequence shown here is derived from an EMBL/GenBank/DDBJ whole genome shotgun (WGS) entry which is preliminary data.</text>
</comment>
<dbReference type="VEuPathDB" id="ToxoDB:cyc_08220"/>
<keyword evidence="2" id="KW-1185">Reference proteome</keyword>
<name>A0A1D3DAV1_9EIME</name>
<protein>
    <submittedName>
        <fullName evidence="1">Uncharacterized protein</fullName>
    </submittedName>
</protein>
<reference evidence="1 2" key="1">
    <citation type="journal article" date="2016" name="BMC Genomics">
        <title>Comparative genomics reveals Cyclospora cayetanensis possesses coccidia-like metabolism and invasion components but unique surface antigens.</title>
        <authorList>
            <person name="Liu S."/>
            <person name="Wang L."/>
            <person name="Zheng H."/>
            <person name="Xu Z."/>
            <person name="Roellig D.M."/>
            <person name="Li N."/>
            <person name="Frace M.A."/>
            <person name="Tang K."/>
            <person name="Arrowood M.J."/>
            <person name="Moss D.M."/>
            <person name="Zhang L."/>
            <person name="Feng Y."/>
            <person name="Xiao L."/>
        </authorList>
    </citation>
    <scope>NUCLEOTIDE SEQUENCE [LARGE SCALE GENOMIC DNA]</scope>
    <source>
        <strain evidence="1 2">CHN_HEN01</strain>
    </source>
</reference>
<dbReference type="InParanoid" id="A0A1D3DAV1"/>
<dbReference type="AlphaFoldDB" id="A0A1D3DAV1"/>
<evidence type="ECO:0000313" key="2">
    <source>
        <dbReference type="Proteomes" id="UP000095192"/>
    </source>
</evidence>
<sequence length="250" mass="27791">MVCDFYTGALPHEVITGLPCVTERKMHIGLQLRAVEDSVRESPTKKHSLVSSTTCISSMVSSVKSVPLQEEVGSSYGKPSTALRIALPSMHPVSLHLQLAQHYVVEIKRFLEEQKEWENIKVIGEVLNDGKLLTGWSSDGRPLQSIELDPRLTSSYALRRGKFSEQAEAIEWYRGDSLKFGKINKSAAVLEDNTRLLPKTNGMWHMCLTCKLLKKALVRQSLSGPHISGLLDTPNRQTVCSTRGVTNTFS</sequence>
<proteinExistence type="predicted"/>
<accession>A0A1D3DAV1</accession>
<dbReference type="EMBL" id="JROU02000043">
    <property type="protein sequence ID" value="OEH80560.1"/>
    <property type="molecule type" value="Genomic_DNA"/>
</dbReference>
<organism evidence="1 2">
    <name type="scientific">Cyclospora cayetanensis</name>
    <dbReference type="NCBI Taxonomy" id="88456"/>
    <lineage>
        <taxon>Eukaryota</taxon>
        <taxon>Sar</taxon>
        <taxon>Alveolata</taxon>
        <taxon>Apicomplexa</taxon>
        <taxon>Conoidasida</taxon>
        <taxon>Coccidia</taxon>
        <taxon>Eucoccidiorida</taxon>
        <taxon>Eimeriorina</taxon>
        <taxon>Eimeriidae</taxon>
        <taxon>Cyclospora</taxon>
    </lineage>
</organism>
<gene>
    <name evidence="1" type="ORF">cyc_08220</name>
</gene>